<dbReference type="AlphaFoldDB" id="A0A834M880"/>
<name>A0A834M880_RHYFE</name>
<comment type="caution">
    <text evidence="1">The sequence shown here is derived from an EMBL/GenBank/DDBJ whole genome shotgun (WGS) entry which is preliminary data.</text>
</comment>
<gene>
    <name evidence="1" type="ORF">GWI33_016890</name>
</gene>
<keyword evidence="2" id="KW-1185">Reference proteome</keyword>
<accession>A0A834M880</accession>
<evidence type="ECO:0000313" key="1">
    <source>
        <dbReference type="EMBL" id="KAF7270120.1"/>
    </source>
</evidence>
<dbReference type="GO" id="GO:0003676">
    <property type="term" value="F:nucleic acid binding"/>
    <property type="evidence" value="ECO:0007669"/>
    <property type="project" value="InterPro"/>
</dbReference>
<dbReference type="Proteomes" id="UP000625711">
    <property type="component" value="Unassembled WGS sequence"/>
</dbReference>
<organism evidence="1 2">
    <name type="scientific">Rhynchophorus ferrugineus</name>
    <name type="common">Red palm weevil</name>
    <name type="synonym">Curculio ferrugineus</name>
    <dbReference type="NCBI Taxonomy" id="354439"/>
    <lineage>
        <taxon>Eukaryota</taxon>
        <taxon>Metazoa</taxon>
        <taxon>Ecdysozoa</taxon>
        <taxon>Arthropoda</taxon>
        <taxon>Hexapoda</taxon>
        <taxon>Insecta</taxon>
        <taxon>Pterygota</taxon>
        <taxon>Neoptera</taxon>
        <taxon>Endopterygota</taxon>
        <taxon>Coleoptera</taxon>
        <taxon>Polyphaga</taxon>
        <taxon>Cucujiformia</taxon>
        <taxon>Curculionidae</taxon>
        <taxon>Dryophthorinae</taxon>
        <taxon>Rhynchophorus</taxon>
    </lineage>
</organism>
<proteinExistence type="predicted"/>
<protein>
    <submittedName>
        <fullName evidence="1">Uncharacterized protein</fullName>
    </submittedName>
</protein>
<reference evidence="1" key="1">
    <citation type="submission" date="2020-08" db="EMBL/GenBank/DDBJ databases">
        <title>Genome sequencing and assembly of the red palm weevil Rhynchophorus ferrugineus.</title>
        <authorList>
            <person name="Dias G.B."/>
            <person name="Bergman C.M."/>
            <person name="Manee M."/>
        </authorList>
    </citation>
    <scope>NUCLEOTIDE SEQUENCE</scope>
    <source>
        <strain evidence="1">AA-2017</strain>
        <tissue evidence="1">Whole larva</tissue>
    </source>
</reference>
<dbReference type="OrthoDB" id="8052569at2759"/>
<dbReference type="EMBL" id="JAACXV010014134">
    <property type="protein sequence ID" value="KAF7270120.1"/>
    <property type="molecule type" value="Genomic_DNA"/>
</dbReference>
<sequence>MGDINHVLVAVDTPHANGHVERFNKIITPMIPKLGKVEFACNNKVSSTIKDTKLTISRARSIRRDQ</sequence>
<dbReference type="InterPro" id="IPR012337">
    <property type="entry name" value="RNaseH-like_sf"/>
</dbReference>
<evidence type="ECO:0000313" key="2">
    <source>
        <dbReference type="Proteomes" id="UP000625711"/>
    </source>
</evidence>
<dbReference type="Gene3D" id="3.30.420.10">
    <property type="entry name" value="Ribonuclease H-like superfamily/Ribonuclease H"/>
    <property type="match status" value="1"/>
</dbReference>
<dbReference type="InterPro" id="IPR036397">
    <property type="entry name" value="RNaseH_sf"/>
</dbReference>
<dbReference type="SUPFAM" id="SSF53098">
    <property type="entry name" value="Ribonuclease H-like"/>
    <property type="match status" value="1"/>
</dbReference>